<evidence type="ECO:0000256" key="2">
    <source>
        <dbReference type="ARBA" id="ARBA00022475"/>
    </source>
</evidence>
<dbReference type="SMART" id="SM00849">
    <property type="entry name" value="Lactamase_B"/>
    <property type="match status" value="1"/>
</dbReference>
<feature type="domain" description="Metallo-beta-lactamase" evidence="7">
    <location>
        <begin position="587"/>
        <end position="791"/>
    </location>
</feature>
<feature type="transmembrane region" description="Helical" evidence="6">
    <location>
        <begin position="554"/>
        <end position="571"/>
    </location>
</feature>
<feature type="transmembrane region" description="Helical" evidence="6">
    <location>
        <begin position="20"/>
        <end position="37"/>
    </location>
</feature>
<dbReference type="Proteomes" id="UP000317243">
    <property type="component" value="Unassembled WGS sequence"/>
</dbReference>
<feature type="transmembrane region" description="Helical" evidence="6">
    <location>
        <begin position="283"/>
        <end position="305"/>
    </location>
</feature>
<dbReference type="InterPro" id="IPR025405">
    <property type="entry name" value="DUF4131"/>
</dbReference>
<dbReference type="SUPFAM" id="SSF56281">
    <property type="entry name" value="Metallo-hydrolase/oxidoreductase"/>
    <property type="match status" value="1"/>
</dbReference>
<keyword evidence="4 6" id="KW-1133">Transmembrane helix</keyword>
<reference evidence="8 9" key="1">
    <citation type="submission" date="2019-02" db="EMBL/GenBank/DDBJ databases">
        <title>Deep-cultivation of Planctomycetes and their phenomic and genomic characterization uncovers novel biology.</title>
        <authorList>
            <person name="Wiegand S."/>
            <person name="Jogler M."/>
            <person name="Boedeker C."/>
            <person name="Pinto D."/>
            <person name="Vollmers J."/>
            <person name="Rivas-Marin E."/>
            <person name="Kohn T."/>
            <person name="Peeters S.H."/>
            <person name="Heuer A."/>
            <person name="Rast P."/>
            <person name="Oberbeckmann S."/>
            <person name="Bunk B."/>
            <person name="Jeske O."/>
            <person name="Meyerdierks A."/>
            <person name="Storesund J.E."/>
            <person name="Kallscheuer N."/>
            <person name="Luecker S."/>
            <person name="Lage O.M."/>
            <person name="Pohl T."/>
            <person name="Merkel B.J."/>
            <person name="Hornburger P."/>
            <person name="Mueller R.-W."/>
            <person name="Bruemmer F."/>
            <person name="Labrenz M."/>
            <person name="Spormann A.M."/>
            <person name="Op Den Camp H."/>
            <person name="Overmann J."/>
            <person name="Amann R."/>
            <person name="Jetten M.S.M."/>
            <person name="Mascher T."/>
            <person name="Medema M.H."/>
            <person name="Devos D.P."/>
            <person name="Kaster A.-K."/>
            <person name="Ovreas L."/>
            <person name="Rohde M."/>
            <person name="Galperin M.Y."/>
            <person name="Jogler C."/>
        </authorList>
    </citation>
    <scope>NUCLEOTIDE SEQUENCE [LARGE SCALE GENOMIC DNA]</scope>
    <source>
        <strain evidence="8 9">KOR42</strain>
    </source>
</reference>
<dbReference type="GO" id="GO:0005886">
    <property type="term" value="C:plasma membrane"/>
    <property type="evidence" value="ECO:0007669"/>
    <property type="project" value="UniProtKB-SubCell"/>
</dbReference>
<feature type="transmembrane region" description="Helical" evidence="6">
    <location>
        <begin position="43"/>
        <end position="63"/>
    </location>
</feature>
<dbReference type="Gene3D" id="3.60.15.10">
    <property type="entry name" value="Ribonuclease Z/Hydroxyacylglutathione hydrolase-like"/>
    <property type="match status" value="1"/>
</dbReference>
<evidence type="ECO:0000256" key="6">
    <source>
        <dbReference type="SAM" id="Phobius"/>
    </source>
</evidence>
<dbReference type="InterPro" id="IPR001279">
    <property type="entry name" value="Metallo-B-lactamas"/>
</dbReference>
<dbReference type="InterPro" id="IPR004477">
    <property type="entry name" value="ComEC_N"/>
</dbReference>
<name>A0A5C5W8M0_9PLAN</name>
<accession>A0A5C5W8M0</accession>
<feature type="transmembrane region" description="Helical" evidence="6">
    <location>
        <begin position="455"/>
        <end position="483"/>
    </location>
</feature>
<dbReference type="NCBIfam" id="TIGR00361">
    <property type="entry name" value="ComEC_Rec2"/>
    <property type="match status" value="1"/>
</dbReference>
<dbReference type="NCBIfam" id="TIGR00360">
    <property type="entry name" value="ComEC_N-term"/>
    <property type="match status" value="1"/>
</dbReference>
<evidence type="ECO:0000256" key="3">
    <source>
        <dbReference type="ARBA" id="ARBA00022692"/>
    </source>
</evidence>
<dbReference type="Pfam" id="PF00753">
    <property type="entry name" value="Lactamase_B"/>
    <property type="match status" value="1"/>
</dbReference>
<dbReference type="InterPro" id="IPR036866">
    <property type="entry name" value="RibonucZ/Hydroxyglut_hydro"/>
</dbReference>
<dbReference type="Pfam" id="PF03772">
    <property type="entry name" value="Competence"/>
    <property type="match status" value="1"/>
</dbReference>
<organism evidence="8 9">
    <name type="scientific">Thalassoglobus neptunius</name>
    <dbReference type="NCBI Taxonomy" id="1938619"/>
    <lineage>
        <taxon>Bacteria</taxon>
        <taxon>Pseudomonadati</taxon>
        <taxon>Planctomycetota</taxon>
        <taxon>Planctomycetia</taxon>
        <taxon>Planctomycetales</taxon>
        <taxon>Planctomycetaceae</taxon>
        <taxon>Thalassoglobus</taxon>
    </lineage>
</organism>
<feature type="transmembrane region" description="Helical" evidence="6">
    <location>
        <begin position="381"/>
        <end position="400"/>
    </location>
</feature>
<feature type="transmembrane region" description="Helical" evidence="6">
    <location>
        <begin position="359"/>
        <end position="375"/>
    </location>
</feature>
<feature type="transmembrane region" description="Helical" evidence="6">
    <location>
        <begin position="312"/>
        <end position="330"/>
    </location>
</feature>
<proteinExistence type="predicted"/>
<keyword evidence="2" id="KW-1003">Cell membrane</keyword>
<evidence type="ECO:0000313" key="8">
    <source>
        <dbReference type="EMBL" id="TWT46371.1"/>
    </source>
</evidence>
<dbReference type="InterPro" id="IPR052159">
    <property type="entry name" value="Competence_DNA_uptake"/>
</dbReference>
<evidence type="ECO:0000313" key="9">
    <source>
        <dbReference type="Proteomes" id="UP000317243"/>
    </source>
</evidence>
<dbReference type="OrthoDB" id="9761531at2"/>
<dbReference type="PANTHER" id="PTHR30619:SF1">
    <property type="entry name" value="RECOMBINATION PROTEIN 2"/>
    <property type="match status" value="1"/>
</dbReference>
<comment type="subcellular location">
    <subcellularLocation>
        <location evidence="1">Cell membrane</location>
        <topology evidence="1">Multi-pass membrane protein</topology>
    </subcellularLocation>
</comment>
<keyword evidence="3 6" id="KW-0812">Transmembrane</keyword>
<evidence type="ECO:0000256" key="4">
    <source>
        <dbReference type="ARBA" id="ARBA00022989"/>
    </source>
</evidence>
<dbReference type="GO" id="GO:0030420">
    <property type="term" value="P:establishment of competence for transformation"/>
    <property type="evidence" value="ECO:0007669"/>
    <property type="project" value="InterPro"/>
</dbReference>
<comment type="caution">
    <text evidence="8">The sequence shown here is derived from an EMBL/GenBank/DDBJ whole genome shotgun (WGS) entry which is preliminary data.</text>
</comment>
<feature type="transmembrane region" description="Helical" evidence="6">
    <location>
        <begin position="529"/>
        <end position="547"/>
    </location>
</feature>
<evidence type="ECO:0000256" key="1">
    <source>
        <dbReference type="ARBA" id="ARBA00004651"/>
    </source>
</evidence>
<gene>
    <name evidence="8" type="ORF">KOR42_43480</name>
</gene>
<feature type="transmembrane region" description="Helical" evidence="6">
    <location>
        <begin position="490"/>
        <end position="509"/>
    </location>
</feature>
<dbReference type="InterPro" id="IPR004797">
    <property type="entry name" value="Competence_ComEC/Rec2"/>
</dbReference>
<keyword evidence="9" id="KW-1185">Reference proteome</keyword>
<dbReference type="Pfam" id="PF13567">
    <property type="entry name" value="DUF4131"/>
    <property type="match status" value="1"/>
</dbReference>
<feature type="transmembrane region" description="Helical" evidence="6">
    <location>
        <begin position="427"/>
        <end position="449"/>
    </location>
</feature>
<dbReference type="PANTHER" id="PTHR30619">
    <property type="entry name" value="DNA INTERNALIZATION/COMPETENCE PROTEIN COMEC/REC2"/>
    <property type="match status" value="1"/>
</dbReference>
<dbReference type="RefSeq" id="WP_146511718.1">
    <property type="nucleotide sequence ID" value="NZ_SIHI01000028.1"/>
</dbReference>
<evidence type="ECO:0000259" key="7">
    <source>
        <dbReference type="SMART" id="SM00849"/>
    </source>
</evidence>
<dbReference type="InterPro" id="IPR035681">
    <property type="entry name" value="ComA-like_MBL"/>
</dbReference>
<evidence type="ECO:0000256" key="5">
    <source>
        <dbReference type="ARBA" id="ARBA00023136"/>
    </source>
</evidence>
<dbReference type="AlphaFoldDB" id="A0A5C5W8M0"/>
<sequence length="839" mass="92579">MIESLRDSNPRKVHHVHRPALIGALAIGLGIALDAAFESPYDISFLALWGTGCFCLLVAASALYIQRERLGTWAVLLSCVITGAIRHHQVVELQQEATVREYASVEGVPVRVRGQLTTSVVIDEAEYGPRIPSWLELDSSICDLRVDELQVSEEWASVSGTVRVRVSGHLTTAQVGDFVEVVGSLRRPQPLSNPDGYDFAKLLRREGISVLLSVSHPAALEVTSRPSNLWWKLLRVREAVREECRRLFVENLSPKSQSLALSMLLGDRTQLTKQDREIFQESGAMHLLAISGLHVGILAGFVTLVSRFFSLSERKTAVAILVVTILYAGLTNHRPPVLRATLLICLVIFGATRRRHVDLLNALACCALVLLLISPEDLFDLGAQLSFLAVLAIIWSIDLLKRLRVAATKSDALLSENWRWLERIRPAIRWLVQGTVITATIWFVTFPLILSSFHIVAPIGLLLNLLLIPFAGIVLGAGYVFLLTGWFLPVLGHLTGAVFDAALRAFLWIIQSASDLPGGHFCFSGFPSWWLTGFYVLLPVSVAASRWPTIQKGTCVSLSVWCLGMAWLALLPPKSDELRVTVLDVGHGLAMVIELPSGEVLLYDAGNTGNGSRAESAVKDYLWSRNQHRIDAVLVSHADHDHFSGLFGVLDQFPVRKLLIGQSFLDFTQRGTFELCEAAAKRNVEIELLQANDVLKTDDHDPSIRIEILHPTGDFQSKSDNAQSLVMKLTYGERSLLLTGDVEEDGLKRLLSSPRNRCDILMSPHHGAKSSNPLDLLEWISSELLVVSTSDRSVGPRLRSFVPDDVSVATTVESGALTLRINRSGRISVDRFLEEPNPQ</sequence>
<dbReference type="CDD" id="cd07731">
    <property type="entry name" value="ComA-like_MBL-fold"/>
    <property type="match status" value="1"/>
</dbReference>
<protein>
    <submittedName>
        <fullName evidence="8">ComEC family competence protein</fullName>
    </submittedName>
</protein>
<dbReference type="EMBL" id="SIHI01000028">
    <property type="protein sequence ID" value="TWT46371.1"/>
    <property type="molecule type" value="Genomic_DNA"/>
</dbReference>
<keyword evidence="5 6" id="KW-0472">Membrane</keyword>